<evidence type="ECO:0000256" key="4">
    <source>
        <dbReference type="ARBA" id="ARBA00022989"/>
    </source>
</evidence>
<accession>A0AAV1EBM5</accession>
<evidence type="ECO:0000256" key="5">
    <source>
        <dbReference type="ARBA" id="ARBA00023136"/>
    </source>
</evidence>
<keyword evidence="5 6" id="KW-0472">Membrane</keyword>
<comment type="subcellular location">
    <subcellularLocation>
        <location evidence="1">Membrane</location>
    </subcellularLocation>
</comment>
<organism evidence="7 8">
    <name type="scientific">Oldenlandia corymbosa var. corymbosa</name>
    <dbReference type="NCBI Taxonomy" id="529605"/>
    <lineage>
        <taxon>Eukaryota</taxon>
        <taxon>Viridiplantae</taxon>
        <taxon>Streptophyta</taxon>
        <taxon>Embryophyta</taxon>
        <taxon>Tracheophyta</taxon>
        <taxon>Spermatophyta</taxon>
        <taxon>Magnoliopsida</taxon>
        <taxon>eudicotyledons</taxon>
        <taxon>Gunneridae</taxon>
        <taxon>Pentapetalae</taxon>
        <taxon>asterids</taxon>
        <taxon>lamiids</taxon>
        <taxon>Gentianales</taxon>
        <taxon>Rubiaceae</taxon>
        <taxon>Rubioideae</taxon>
        <taxon>Spermacoceae</taxon>
        <taxon>Hedyotis-Oldenlandia complex</taxon>
        <taxon>Oldenlandia</taxon>
    </lineage>
</organism>
<evidence type="ECO:0000256" key="2">
    <source>
        <dbReference type="ARBA" id="ARBA00009074"/>
    </source>
</evidence>
<keyword evidence="8" id="KW-1185">Reference proteome</keyword>
<dbReference type="InterPro" id="IPR007749">
    <property type="entry name" value="DUF677"/>
</dbReference>
<evidence type="ECO:0000256" key="3">
    <source>
        <dbReference type="ARBA" id="ARBA00022692"/>
    </source>
</evidence>
<dbReference type="AlphaFoldDB" id="A0AAV1EBM5"/>
<dbReference type="Pfam" id="PF05055">
    <property type="entry name" value="DUF677"/>
    <property type="match status" value="1"/>
</dbReference>
<evidence type="ECO:0000256" key="1">
    <source>
        <dbReference type="ARBA" id="ARBA00004370"/>
    </source>
</evidence>
<evidence type="ECO:0000313" key="8">
    <source>
        <dbReference type="Proteomes" id="UP001161247"/>
    </source>
</evidence>
<reference evidence="7" key="1">
    <citation type="submission" date="2023-03" db="EMBL/GenBank/DDBJ databases">
        <authorList>
            <person name="Julca I."/>
        </authorList>
    </citation>
    <scope>NUCLEOTIDE SEQUENCE</scope>
</reference>
<feature type="transmembrane region" description="Helical" evidence="6">
    <location>
        <begin position="236"/>
        <end position="254"/>
    </location>
</feature>
<protein>
    <submittedName>
        <fullName evidence="7">OLC1v1018353C1</fullName>
    </submittedName>
</protein>
<dbReference type="GO" id="GO:0016020">
    <property type="term" value="C:membrane"/>
    <property type="evidence" value="ECO:0007669"/>
    <property type="project" value="UniProtKB-SubCell"/>
</dbReference>
<keyword evidence="4 6" id="KW-1133">Transmembrane helix</keyword>
<dbReference type="PANTHER" id="PTHR31113:SF20">
    <property type="entry name" value="UPF0496 PROTEIN 2-RELATED"/>
    <property type="match status" value="1"/>
</dbReference>
<evidence type="ECO:0000313" key="7">
    <source>
        <dbReference type="EMBL" id="CAI9117041.1"/>
    </source>
</evidence>
<proteinExistence type="inferred from homology"/>
<feature type="transmembrane region" description="Helical" evidence="6">
    <location>
        <begin position="208"/>
        <end position="230"/>
    </location>
</feature>
<dbReference type="PANTHER" id="PTHR31113">
    <property type="entry name" value="UPF0496 PROTEIN 3-RELATED"/>
    <property type="match status" value="1"/>
</dbReference>
<dbReference type="EMBL" id="OX459125">
    <property type="protein sequence ID" value="CAI9117041.1"/>
    <property type="molecule type" value="Genomic_DNA"/>
</dbReference>
<gene>
    <name evidence="7" type="ORF">OLC1_LOCUS23173</name>
</gene>
<comment type="similarity">
    <text evidence="2">Belongs to the UPF0496 family.</text>
</comment>
<sequence>MVLSKFSLLLKKQGRHSEEEQVHGLIRESNNVNEEYMEVFRTNSFIEMYNKIQNKWGSKSIEKLPSPRSLPHDQRFSQGLLDPDSSTLAEILLKIPDDEIRQVIAIFFRISSEACRIFESVLKSIHQTRANYSAIGRVIEQLQRTTDYDDDQRNKLYGRLASFALLRNPLATTGKAQFQDIHDNLYESLQQFTSRAKKIRRRRKLVKFCKRIAGGTLIATCCVLAIALIILTIHSVVGIAAVPGLAASSLGLFLKRVKNTRRVLTKTTYLERLEAQLDNAAKGIYLLINDFDTMSRIMARLHDEIEHGKFIADLYQRRSMSNEMVLKEVVREFRTNRNGVINHLKELEDQVHLCILNINRSRRLLTQGIVVR</sequence>
<keyword evidence="3 6" id="KW-0812">Transmembrane</keyword>
<name>A0AAV1EBM5_OLDCO</name>
<evidence type="ECO:0000256" key="6">
    <source>
        <dbReference type="SAM" id="Phobius"/>
    </source>
</evidence>
<dbReference type="Proteomes" id="UP001161247">
    <property type="component" value="Chromosome 8"/>
</dbReference>